<sequence length="159" mass="17353">MVTTLSGFQEYVIIRDDVFSTPIPDATDQVAVMSVYGPTGATAYFGMTGIGKPRPGTRWWSPPPRVRPGRSPGRSPRSPARGWSASRAGRRSAESWWRSSVLTRVSITNKAIWRTRSASIARAASTSTSTMSAALSSTRCWVAWRTRHGWCCAESSPAT</sequence>
<reference evidence="2" key="1">
    <citation type="submission" date="2014-01" db="EMBL/GenBank/DDBJ databases">
        <authorList>
            <person name="Brown-Elliot B."/>
            <person name="Wallace R."/>
            <person name="Lenaerts A."/>
            <person name="Ordway D."/>
            <person name="DeGroote M.A."/>
            <person name="Parker T."/>
            <person name="Sizemore C."/>
            <person name="Tallon L.J."/>
            <person name="Sadzewicz L.K."/>
            <person name="Sengamalay N."/>
            <person name="Fraser C.M."/>
            <person name="Hine E."/>
            <person name="Shefchek K.A."/>
            <person name="Das S.P."/>
            <person name="Tettelin H."/>
        </authorList>
    </citation>
    <scope>NUCLEOTIDE SEQUENCE [LARGE SCALE GENOMIC DNA]</scope>
    <source>
        <strain evidence="2">4042</strain>
    </source>
</reference>
<gene>
    <name evidence="2" type="ORF">I553_6228</name>
</gene>
<proteinExistence type="predicted"/>
<feature type="region of interest" description="Disordered" evidence="1">
    <location>
        <begin position="55"/>
        <end position="87"/>
    </location>
</feature>
<dbReference type="Gene3D" id="3.90.180.10">
    <property type="entry name" value="Medium-chain alcohol dehydrogenases, catalytic domain"/>
    <property type="match status" value="1"/>
</dbReference>
<feature type="compositionally biased region" description="Low complexity" evidence="1">
    <location>
        <begin position="69"/>
        <end position="87"/>
    </location>
</feature>
<evidence type="ECO:0000313" key="2">
    <source>
        <dbReference type="EMBL" id="EUA42368.1"/>
    </source>
</evidence>
<dbReference type="AlphaFoldDB" id="X8BGM7"/>
<dbReference type="Gene3D" id="3.40.50.720">
    <property type="entry name" value="NAD(P)-binding Rossmann-like Domain"/>
    <property type="match status" value="1"/>
</dbReference>
<comment type="caution">
    <text evidence="2">The sequence shown here is derived from an EMBL/GenBank/DDBJ whole genome shotgun (WGS) entry which is preliminary data.</text>
</comment>
<protein>
    <submittedName>
        <fullName evidence="2">Putative 2-alkenal reductase</fullName>
    </submittedName>
</protein>
<dbReference type="EMBL" id="JAOB01000042">
    <property type="protein sequence ID" value="EUA42368.1"/>
    <property type="molecule type" value="Genomic_DNA"/>
</dbReference>
<organism evidence="2">
    <name type="scientific">Mycobacterium xenopi 4042</name>
    <dbReference type="NCBI Taxonomy" id="1299334"/>
    <lineage>
        <taxon>Bacteria</taxon>
        <taxon>Bacillati</taxon>
        <taxon>Actinomycetota</taxon>
        <taxon>Actinomycetes</taxon>
        <taxon>Mycobacteriales</taxon>
        <taxon>Mycobacteriaceae</taxon>
        <taxon>Mycobacterium</taxon>
    </lineage>
</organism>
<dbReference type="PATRIC" id="fig|1299334.3.peg.4389"/>
<name>X8BGM7_MYCXE</name>
<accession>X8BGM7</accession>
<evidence type="ECO:0000256" key="1">
    <source>
        <dbReference type="SAM" id="MobiDB-lite"/>
    </source>
</evidence>